<evidence type="ECO:0000256" key="1">
    <source>
        <dbReference type="SAM" id="MobiDB-lite"/>
    </source>
</evidence>
<dbReference type="AlphaFoldDB" id="A0AAN8BAK3"/>
<name>A0AAN8BAK3_9TELE</name>
<dbReference type="Proteomes" id="UP001335648">
    <property type="component" value="Unassembled WGS sequence"/>
</dbReference>
<proteinExistence type="predicted"/>
<dbReference type="EMBL" id="JAULUE010002063">
    <property type="protein sequence ID" value="KAK5881132.1"/>
    <property type="molecule type" value="Genomic_DNA"/>
</dbReference>
<evidence type="ECO:0000313" key="3">
    <source>
        <dbReference type="Proteomes" id="UP001335648"/>
    </source>
</evidence>
<feature type="region of interest" description="Disordered" evidence="1">
    <location>
        <begin position="1"/>
        <end position="27"/>
    </location>
</feature>
<evidence type="ECO:0000313" key="2">
    <source>
        <dbReference type="EMBL" id="KAK5881132.1"/>
    </source>
</evidence>
<keyword evidence="3" id="KW-1185">Reference proteome</keyword>
<accession>A0AAN8BAK3</accession>
<protein>
    <submittedName>
        <fullName evidence="2">Uncharacterized protein</fullName>
    </submittedName>
</protein>
<sequence length="108" mass="12384">MPTTPKSAIIISESNKPGQKMNSNKKKKTIQEKVPVYEADIPEPTCRAELLKYWKNFSLDDKTANKLRGFPTMGLKCYVGLRRFVLSWIDQRDTSTLHRFCAKSLFGT</sequence>
<organism evidence="2 3">
    <name type="scientific">Champsocephalus esox</name>
    <name type="common">pike icefish</name>
    <dbReference type="NCBI Taxonomy" id="159716"/>
    <lineage>
        <taxon>Eukaryota</taxon>
        <taxon>Metazoa</taxon>
        <taxon>Chordata</taxon>
        <taxon>Craniata</taxon>
        <taxon>Vertebrata</taxon>
        <taxon>Euteleostomi</taxon>
        <taxon>Actinopterygii</taxon>
        <taxon>Neopterygii</taxon>
        <taxon>Teleostei</taxon>
        <taxon>Neoteleostei</taxon>
        <taxon>Acanthomorphata</taxon>
        <taxon>Eupercaria</taxon>
        <taxon>Perciformes</taxon>
        <taxon>Notothenioidei</taxon>
        <taxon>Channichthyidae</taxon>
        <taxon>Champsocephalus</taxon>
    </lineage>
</organism>
<reference evidence="2 3" key="1">
    <citation type="journal article" date="2023" name="Mol. Biol. Evol.">
        <title>Genomics of Secondarily Temperate Adaptation in the Only Non-Antarctic Icefish.</title>
        <authorList>
            <person name="Rivera-Colon A.G."/>
            <person name="Rayamajhi N."/>
            <person name="Minhas B.F."/>
            <person name="Madrigal G."/>
            <person name="Bilyk K.T."/>
            <person name="Yoon V."/>
            <person name="Hune M."/>
            <person name="Gregory S."/>
            <person name="Cheng C.H.C."/>
            <person name="Catchen J.M."/>
        </authorList>
    </citation>
    <scope>NUCLEOTIDE SEQUENCE [LARGE SCALE GENOMIC DNA]</scope>
    <source>
        <strain evidence="2">JC2023a</strain>
    </source>
</reference>
<gene>
    <name evidence="2" type="ORF">CesoFtcFv8_021970</name>
</gene>
<comment type="caution">
    <text evidence="2">The sequence shown here is derived from an EMBL/GenBank/DDBJ whole genome shotgun (WGS) entry which is preliminary data.</text>
</comment>
<feature type="compositionally biased region" description="Polar residues" evidence="1">
    <location>
        <begin position="1"/>
        <end position="22"/>
    </location>
</feature>